<dbReference type="Proteomes" id="UP000237865">
    <property type="component" value="Unassembled WGS sequence"/>
</dbReference>
<protein>
    <submittedName>
        <fullName evidence="3">DHH family protein</fullName>
    </submittedName>
</protein>
<dbReference type="EMBL" id="PHNE01000001">
    <property type="protein sequence ID" value="PPE06032.1"/>
    <property type="molecule type" value="Genomic_DNA"/>
</dbReference>
<dbReference type="InterPro" id="IPR038763">
    <property type="entry name" value="DHH_sf"/>
</dbReference>
<dbReference type="AlphaFoldDB" id="A0A2S5RFN7"/>
<dbReference type="InterPro" id="IPR051319">
    <property type="entry name" value="Oligoribo/pAp-PDE_c-di-AMP_PDE"/>
</dbReference>
<dbReference type="RefSeq" id="WP_028126845.1">
    <property type="nucleotide sequence ID" value="NZ_PHNE01000001.1"/>
</dbReference>
<dbReference type="Pfam" id="PF02272">
    <property type="entry name" value="DHHA1"/>
    <property type="match status" value="1"/>
</dbReference>
<sequence length="314" mass="35661">MLTRKEAKFIAKKINEYKNIVIVKHQLPDWDAQGSAIGLAHLINDNWKNKNIFVAGDRLHDEQQFAKPLNQQALSEALIITVDTAVASRLDFNEWKQGKESIKIDHHIAVEDYATYNFVDVNAIAAAQVVTMWAVIMKLKISPIAAENLYKGISTDSGRFLFQATNAETMEAAKQLLLAGADLTKINNYLYVTNLKQRQWNNFAFSKMQLTKNGVAYIIIEEKDYKDWNISYYDIKAALGTMAGLDEIKIWFTVIEWEKEYKVSMRSREYDVNSVAVKYNGGGHKVASGAKLTNLDQLKGFLRETEKLVKNIKG</sequence>
<evidence type="ECO:0000259" key="1">
    <source>
        <dbReference type="Pfam" id="PF01368"/>
    </source>
</evidence>
<dbReference type="SUPFAM" id="SSF64182">
    <property type="entry name" value="DHH phosphoesterases"/>
    <property type="match status" value="1"/>
</dbReference>
<dbReference type="PANTHER" id="PTHR47618">
    <property type="entry name" value="BIFUNCTIONAL OLIGORIBONUCLEASE AND PAP PHOSPHATASE NRNA"/>
    <property type="match status" value="1"/>
</dbReference>
<dbReference type="Gene3D" id="3.90.1640.10">
    <property type="entry name" value="inorganic pyrophosphatase (n-terminal core)"/>
    <property type="match status" value="1"/>
</dbReference>
<keyword evidence="4" id="KW-1185">Reference proteome</keyword>
<feature type="domain" description="DDH" evidence="1">
    <location>
        <begin position="19"/>
        <end position="152"/>
    </location>
</feature>
<comment type="caution">
    <text evidence="3">The sequence shown here is derived from an EMBL/GenBank/DDBJ whole genome shotgun (WGS) entry which is preliminary data.</text>
</comment>
<dbReference type="Pfam" id="PF01368">
    <property type="entry name" value="DHH"/>
    <property type="match status" value="1"/>
</dbReference>
<dbReference type="PANTHER" id="PTHR47618:SF1">
    <property type="entry name" value="BIFUNCTIONAL OLIGORIBONUCLEASE AND PAP PHOSPHATASE NRNA"/>
    <property type="match status" value="1"/>
</dbReference>
<evidence type="ECO:0000259" key="2">
    <source>
        <dbReference type="Pfam" id="PF02272"/>
    </source>
</evidence>
<proteinExistence type="predicted"/>
<evidence type="ECO:0000313" key="4">
    <source>
        <dbReference type="Proteomes" id="UP000237865"/>
    </source>
</evidence>
<evidence type="ECO:0000313" key="3">
    <source>
        <dbReference type="EMBL" id="PPE06032.1"/>
    </source>
</evidence>
<reference evidence="3 4" key="1">
    <citation type="submission" date="2017-11" db="EMBL/GenBank/DDBJ databases">
        <title>Genome sequence of Entomoplasma lucivorax PIPN-2 (ATCC 49196).</title>
        <authorList>
            <person name="Lo W.-S."/>
            <person name="Gasparich G.E."/>
            <person name="Kuo C.-H."/>
        </authorList>
    </citation>
    <scope>NUCLEOTIDE SEQUENCE [LARGE SCALE GENOMIC DNA]</scope>
    <source>
        <strain evidence="3 4">PIPN-2</strain>
    </source>
</reference>
<organism evidence="3 4">
    <name type="scientific">Williamsoniiplasma lucivorax</name>
    <dbReference type="NCBI Taxonomy" id="209274"/>
    <lineage>
        <taxon>Bacteria</taxon>
        <taxon>Bacillati</taxon>
        <taxon>Mycoplasmatota</taxon>
        <taxon>Mollicutes</taxon>
        <taxon>Entomoplasmatales</taxon>
        <taxon>Williamsoniiplasma</taxon>
    </lineage>
</organism>
<name>A0A2S5RFN7_9MOLU</name>
<feature type="domain" description="DHHA1" evidence="2">
    <location>
        <begin position="227"/>
        <end position="310"/>
    </location>
</feature>
<gene>
    <name evidence="3" type="ORF">ELUCI_v1c03230</name>
</gene>
<dbReference type="STRING" id="1399797.GCA_000518285_01512"/>
<accession>A0A2S5RFN7</accession>
<dbReference type="Gene3D" id="3.10.310.30">
    <property type="match status" value="1"/>
</dbReference>
<dbReference type="InterPro" id="IPR001667">
    <property type="entry name" value="DDH_dom"/>
</dbReference>
<dbReference type="InterPro" id="IPR003156">
    <property type="entry name" value="DHHA1_dom"/>
</dbReference>
<dbReference type="GO" id="GO:0003676">
    <property type="term" value="F:nucleic acid binding"/>
    <property type="evidence" value="ECO:0007669"/>
    <property type="project" value="InterPro"/>
</dbReference>